<evidence type="ECO:0000313" key="5">
    <source>
        <dbReference type="Proteomes" id="UP000316095"/>
    </source>
</evidence>
<accession>A0A5C5XD03</accession>
<keyword evidence="5" id="KW-1185">Reference proteome</keyword>
<evidence type="ECO:0000259" key="2">
    <source>
        <dbReference type="Pfam" id="PF01408"/>
    </source>
</evidence>
<evidence type="ECO:0000313" key="4">
    <source>
        <dbReference type="EMBL" id="TWT59802.1"/>
    </source>
</evidence>
<evidence type="ECO:0000256" key="1">
    <source>
        <dbReference type="SAM" id="SignalP"/>
    </source>
</evidence>
<dbReference type="InterPro" id="IPR050463">
    <property type="entry name" value="Gfo/Idh/MocA_oxidrdct_glycsds"/>
</dbReference>
<feature type="domain" description="Gfo/Idh/MocA-like oxidoreductase N-terminal" evidence="2">
    <location>
        <begin position="43"/>
        <end position="159"/>
    </location>
</feature>
<dbReference type="Proteomes" id="UP000316095">
    <property type="component" value="Unassembled WGS sequence"/>
</dbReference>
<dbReference type="Gene3D" id="3.30.360.10">
    <property type="entry name" value="Dihydrodipicolinate Reductase, domain 2"/>
    <property type="match status" value="1"/>
</dbReference>
<feature type="domain" description="Gfo/Idh/MocA-like oxidoreductase bacterial type C-terminal" evidence="3">
    <location>
        <begin position="361"/>
        <end position="431"/>
    </location>
</feature>
<dbReference type="GO" id="GO:0050112">
    <property type="term" value="F:inositol 2-dehydrogenase (NAD+) activity"/>
    <property type="evidence" value="ECO:0007669"/>
    <property type="project" value="UniProtKB-EC"/>
</dbReference>
<dbReference type="InterPro" id="IPR000683">
    <property type="entry name" value="Gfo/Idh/MocA-like_OxRdtase_N"/>
</dbReference>
<reference evidence="4 5" key="1">
    <citation type="submission" date="2019-02" db="EMBL/GenBank/DDBJ databases">
        <title>Deep-cultivation of Planctomycetes and their phenomic and genomic characterization uncovers novel biology.</title>
        <authorList>
            <person name="Wiegand S."/>
            <person name="Jogler M."/>
            <person name="Boedeker C."/>
            <person name="Pinto D."/>
            <person name="Vollmers J."/>
            <person name="Rivas-Marin E."/>
            <person name="Kohn T."/>
            <person name="Peeters S.H."/>
            <person name="Heuer A."/>
            <person name="Rast P."/>
            <person name="Oberbeckmann S."/>
            <person name="Bunk B."/>
            <person name="Jeske O."/>
            <person name="Meyerdierks A."/>
            <person name="Storesund J.E."/>
            <person name="Kallscheuer N."/>
            <person name="Luecker S."/>
            <person name="Lage O.M."/>
            <person name="Pohl T."/>
            <person name="Merkel B.J."/>
            <person name="Hornburger P."/>
            <person name="Mueller R.-W."/>
            <person name="Bruemmer F."/>
            <person name="Labrenz M."/>
            <person name="Spormann A.M."/>
            <person name="Op Den Camp H."/>
            <person name="Overmann J."/>
            <person name="Amann R."/>
            <person name="Jetten M.S.M."/>
            <person name="Mascher T."/>
            <person name="Medema M.H."/>
            <person name="Devos D.P."/>
            <person name="Kaster A.-K."/>
            <person name="Ovreas L."/>
            <person name="Rohde M."/>
            <person name="Galperin M.Y."/>
            <person name="Jogler C."/>
        </authorList>
    </citation>
    <scope>NUCLEOTIDE SEQUENCE [LARGE SCALE GENOMIC DNA]</scope>
    <source>
        <strain evidence="4 5">Pan54</strain>
    </source>
</reference>
<feature type="signal peptide" evidence="1">
    <location>
        <begin position="1"/>
        <end position="31"/>
    </location>
</feature>
<dbReference type="Pfam" id="PF01408">
    <property type="entry name" value="GFO_IDH_MocA"/>
    <property type="match status" value="1"/>
</dbReference>
<dbReference type="OrthoDB" id="9788246at2"/>
<evidence type="ECO:0000259" key="3">
    <source>
        <dbReference type="Pfam" id="PF19051"/>
    </source>
</evidence>
<keyword evidence="1" id="KW-0732">Signal</keyword>
<feature type="chain" id="PRO_5022963607" evidence="1">
    <location>
        <begin position="32"/>
        <end position="433"/>
    </location>
</feature>
<dbReference type="GO" id="GO:0000166">
    <property type="term" value="F:nucleotide binding"/>
    <property type="evidence" value="ECO:0007669"/>
    <property type="project" value="InterPro"/>
</dbReference>
<dbReference type="InterPro" id="IPR019546">
    <property type="entry name" value="TAT_signal_bac_arc"/>
</dbReference>
<dbReference type="InterPro" id="IPR006311">
    <property type="entry name" value="TAT_signal"/>
</dbReference>
<dbReference type="SUPFAM" id="SSF51735">
    <property type="entry name" value="NAD(P)-binding Rossmann-fold domains"/>
    <property type="match status" value="1"/>
</dbReference>
<dbReference type="RefSeq" id="WP_146501992.1">
    <property type="nucleotide sequence ID" value="NZ_SJPG01000001.1"/>
</dbReference>
<dbReference type="EC" id="1.1.1.18" evidence="4"/>
<protein>
    <submittedName>
        <fullName evidence="4">Inositol 2-dehydrogenase</fullName>
        <ecNumber evidence="4">1.1.1.18</ecNumber>
    </submittedName>
</protein>
<sequence precursor="true">MTTPQFSRRNFLTTSAALAGAAAAWPMMATADEKPRAKVERLGIGSIGLRYQGSVITEQARKYADVVAISDVDRHVREQARASFGSTPRIFEDYQEMLSRKDVDVVMIATPDHWHTKMLVDAVRAGKDVYCEKPLTLTIDEGKILRNVVGNSDRVVQVGTWQRHDHNFRLAVEMVRQGRIGKLNTVTCTTSKNPTGGPFSEMPVPEHFNWNLWQGPTPDVPYIPQRSHYTFRWWYEYSGGKMTDWGAHHIDIAQWAIDSLPVNIAGKATLPTIENGYNVAIDFAADIDYANGVKLVISDEGRDGILFEGDKGRIFVNRGGAYGAPVDELKTNPLPRESFTVYDNDNLTRPQRSGKIDAIVNHMGNFFDCVESRKKPISDIESQHRSVSTCHLANISMRLGRPLKWDPQLEEFVNDADANSWLKRDYRAGFEIG</sequence>
<keyword evidence="4" id="KW-0560">Oxidoreductase</keyword>
<organism evidence="4 5">
    <name type="scientific">Rubinisphaera italica</name>
    <dbReference type="NCBI Taxonomy" id="2527969"/>
    <lineage>
        <taxon>Bacteria</taxon>
        <taxon>Pseudomonadati</taxon>
        <taxon>Planctomycetota</taxon>
        <taxon>Planctomycetia</taxon>
        <taxon>Planctomycetales</taxon>
        <taxon>Planctomycetaceae</taxon>
        <taxon>Rubinisphaera</taxon>
    </lineage>
</organism>
<dbReference type="Pfam" id="PF19051">
    <property type="entry name" value="GFO_IDH_MocA_C2"/>
    <property type="match status" value="2"/>
</dbReference>
<dbReference type="InterPro" id="IPR036291">
    <property type="entry name" value="NAD(P)-bd_dom_sf"/>
</dbReference>
<dbReference type="PANTHER" id="PTHR43818:SF5">
    <property type="entry name" value="OXIDOREDUCTASE FAMILY PROTEIN"/>
    <property type="match status" value="1"/>
</dbReference>
<name>A0A5C5XD03_9PLAN</name>
<comment type="caution">
    <text evidence="4">The sequence shown here is derived from an EMBL/GenBank/DDBJ whole genome shotgun (WGS) entry which is preliminary data.</text>
</comment>
<dbReference type="Gene3D" id="3.40.50.720">
    <property type="entry name" value="NAD(P)-binding Rossmann-like Domain"/>
    <property type="match status" value="1"/>
</dbReference>
<dbReference type="PANTHER" id="PTHR43818">
    <property type="entry name" value="BCDNA.GH03377"/>
    <property type="match status" value="1"/>
</dbReference>
<proteinExistence type="predicted"/>
<dbReference type="EMBL" id="SJPG01000001">
    <property type="protein sequence ID" value="TWT59802.1"/>
    <property type="molecule type" value="Genomic_DNA"/>
</dbReference>
<dbReference type="InterPro" id="IPR043906">
    <property type="entry name" value="Gfo/Idh/MocA_OxRdtase_bact_C"/>
</dbReference>
<dbReference type="AlphaFoldDB" id="A0A5C5XD03"/>
<dbReference type="PROSITE" id="PS51318">
    <property type="entry name" value="TAT"/>
    <property type="match status" value="1"/>
</dbReference>
<feature type="domain" description="Gfo/Idh/MocA-like oxidoreductase bacterial type C-terminal" evidence="3">
    <location>
        <begin position="201"/>
        <end position="337"/>
    </location>
</feature>
<dbReference type="NCBIfam" id="TIGR01409">
    <property type="entry name" value="TAT_signal_seq"/>
    <property type="match status" value="1"/>
</dbReference>
<gene>
    <name evidence="4" type="primary">iolG_1</name>
    <name evidence="4" type="ORF">Pan54_05120</name>
</gene>
<dbReference type="SUPFAM" id="SSF55347">
    <property type="entry name" value="Glyceraldehyde-3-phosphate dehydrogenase-like, C-terminal domain"/>
    <property type="match status" value="1"/>
</dbReference>